<protein>
    <submittedName>
        <fullName evidence="2">Uncharacterized protein</fullName>
    </submittedName>
</protein>
<keyword evidence="1" id="KW-1133">Transmembrane helix</keyword>
<evidence type="ECO:0000313" key="2">
    <source>
        <dbReference type="EMBL" id="GLI27833.1"/>
    </source>
</evidence>
<feature type="transmembrane region" description="Helical" evidence="1">
    <location>
        <begin position="12"/>
        <end position="38"/>
    </location>
</feature>
<gene>
    <name evidence="2" type="ORF">ARHIZOSPH14_20750</name>
</gene>
<feature type="transmembrane region" description="Helical" evidence="1">
    <location>
        <begin position="58"/>
        <end position="85"/>
    </location>
</feature>
<keyword evidence="1" id="KW-0472">Membrane</keyword>
<accession>A0A9W6D1K3</accession>
<dbReference type="AlphaFoldDB" id="A0A9W6D1K3"/>
<dbReference type="EMBL" id="BSDP01000001">
    <property type="protein sequence ID" value="GLI27833.1"/>
    <property type="molecule type" value="Genomic_DNA"/>
</dbReference>
<feature type="transmembrane region" description="Helical" evidence="1">
    <location>
        <begin position="116"/>
        <end position="134"/>
    </location>
</feature>
<dbReference type="RefSeq" id="WP_281884701.1">
    <property type="nucleotide sequence ID" value="NZ_BSDP01000001.1"/>
</dbReference>
<sequence length="147" mass="14769">MPQRMPGTTLVAVIGLGAGILNLLFVVLLNLGVVVAVEPGSPVAASPVPTQADETRDLWIILGVTASSMVAGVASIAASVGLLVGGGRVPRVALTIAQALALAATLVLIVRVPTWVPPYVLAVAALAVLALLWLPPRAPARPQPAAA</sequence>
<keyword evidence="1" id="KW-0812">Transmembrane</keyword>
<organism evidence="2 3">
    <name type="scientific">Agromyces rhizosphaerae</name>
    <dbReference type="NCBI Taxonomy" id="88374"/>
    <lineage>
        <taxon>Bacteria</taxon>
        <taxon>Bacillati</taxon>
        <taxon>Actinomycetota</taxon>
        <taxon>Actinomycetes</taxon>
        <taxon>Micrococcales</taxon>
        <taxon>Microbacteriaceae</taxon>
        <taxon>Agromyces</taxon>
    </lineage>
</organism>
<dbReference type="Proteomes" id="UP001144396">
    <property type="component" value="Unassembled WGS sequence"/>
</dbReference>
<comment type="caution">
    <text evidence="2">The sequence shown here is derived from an EMBL/GenBank/DDBJ whole genome shotgun (WGS) entry which is preliminary data.</text>
</comment>
<proteinExistence type="predicted"/>
<keyword evidence="3" id="KW-1185">Reference proteome</keyword>
<name>A0A9W6D1K3_9MICO</name>
<reference evidence="2" key="1">
    <citation type="submission" date="2022-12" db="EMBL/GenBank/DDBJ databases">
        <title>Reference genome sequencing for broad-spectrum identification of bacterial and archaeal isolates by mass spectrometry.</title>
        <authorList>
            <person name="Sekiguchi Y."/>
            <person name="Tourlousse D.M."/>
        </authorList>
    </citation>
    <scope>NUCLEOTIDE SEQUENCE</scope>
    <source>
        <strain evidence="2">14</strain>
    </source>
</reference>
<evidence type="ECO:0000256" key="1">
    <source>
        <dbReference type="SAM" id="Phobius"/>
    </source>
</evidence>
<evidence type="ECO:0000313" key="3">
    <source>
        <dbReference type="Proteomes" id="UP001144396"/>
    </source>
</evidence>
<feature type="transmembrane region" description="Helical" evidence="1">
    <location>
        <begin position="92"/>
        <end position="110"/>
    </location>
</feature>